<comment type="caution">
    <text evidence="2">The sequence shown here is derived from an EMBL/GenBank/DDBJ whole genome shotgun (WGS) entry which is preliminary data.</text>
</comment>
<keyword evidence="1" id="KW-0812">Transmembrane</keyword>
<keyword evidence="1" id="KW-1133">Transmembrane helix</keyword>
<dbReference type="RefSeq" id="WP_345270473.1">
    <property type="nucleotide sequence ID" value="NZ_BAABHB010000013.1"/>
</dbReference>
<protein>
    <recommendedName>
        <fullName evidence="4">Heavy-metal resistance</fullName>
    </recommendedName>
</protein>
<sequence length="167" mass="18862">MERTKLLTFAVIGLLLLNLFTVGYLVLRPGPPPHPDRPPGPPDEGPGPANLIIDRLRLNPEQTRHYRQLVDQHRRQTHRLNNDLIQTYGAYYQLLAAPQPDTLQAAALLRQLADQNRALAQLNYSHFAQIKALCRPDQQAAFDSLLRHITAFFGRGPRPPEPPPEGF</sequence>
<dbReference type="InterPro" id="IPR025961">
    <property type="entry name" value="Metal_resist"/>
</dbReference>
<keyword evidence="1" id="KW-0472">Membrane</keyword>
<reference evidence="3" key="1">
    <citation type="journal article" date="2019" name="Int. J. Syst. Evol. Microbiol.">
        <title>The Global Catalogue of Microorganisms (GCM) 10K type strain sequencing project: providing services to taxonomists for standard genome sequencing and annotation.</title>
        <authorList>
            <consortium name="The Broad Institute Genomics Platform"/>
            <consortium name="The Broad Institute Genome Sequencing Center for Infectious Disease"/>
            <person name="Wu L."/>
            <person name="Ma J."/>
        </authorList>
    </citation>
    <scope>NUCLEOTIDE SEQUENCE [LARGE SCALE GENOMIC DNA]</scope>
    <source>
        <strain evidence="3">JCM 17925</strain>
    </source>
</reference>
<organism evidence="2 3">
    <name type="scientific">Nibrella viscosa</name>
    <dbReference type="NCBI Taxonomy" id="1084524"/>
    <lineage>
        <taxon>Bacteria</taxon>
        <taxon>Pseudomonadati</taxon>
        <taxon>Bacteroidota</taxon>
        <taxon>Cytophagia</taxon>
        <taxon>Cytophagales</taxon>
        <taxon>Spirosomataceae</taxon>
        <taxon>Nibrella</taxon>
    </lineage>
</organism>
<keyword evidence="3" id="KW-1185">Reference proteome</keyword>
<dbReference type="Proteomes" id="UP001500936">
    <property type="component" value="Unassembled WGS sequence"/>
</dbReference>
<evidence type="ECO:0000313" key="2">
    <source>
        <dbReference type="EMBL" id="GAA4415845.1"/>
    </source>
</evidence>
<evidence type="ECO:0008006" key="4">
    <source>
        <dbReference type="Google" id="ProtNLM"/>
    </source>
</evidence>
<feature type="transmembrane region" description="Helical" evidence="1">
    <location>
        <begin position="6"/>
        <end position="27"/>
    </location>
</feature>
<evidence type="ECO:0000256" key="1">
    <source>
        <dbReference type="SAM" id="Phobius"/>
    </source>
</evidence>
<dbReference type="EMBL" id="BAABHB010000013">
    <property type="protein sequence ID" value="GAA4415845.1"/>
    <property type="molecule type" value="Genomic_DNA"/>
</dbReference>
<dbReference type="Gene3D" id="1.20.120.1490">
    <property type="match status" value="1"/>
</dbReference>
<dbReference type="Pfam" id="PF13801">
    <property type="entry name" value="Metal_resist"/>
    <property type="match status" value="1"/>
</dbReference>
<proteinExistence type="predicted"/>
<evidence type="ECO:0000313" key="3">
    <source>
        <dbReference type="Proteomes" id="UP001500936"/>
    </source>
</evidence>
<name>A0ABP8KTJ9_9BACT</name>
<accession>A0ABP8KTJ9</accession>
<gene>
    <name evidence="2" type="ORF">GCM10023187_46710</name>
</gene>